<proteinExistence type="predicted"/>
<keyword evidence="2" id="KW-1185">Reference proteome</keyword>
<name>A0AAJ7L4N9_9ACAR</name>
<dbReference type="Proteomes" id="UP000694867">
    <property type="component" value="Unplaced"/>
</dbReference>
<evidence type="ECO:0000256" key="1">
    <source>
        <dbReference type="SAM" id="MobiDB-lite"/>
    </source>
</evidence>
<dbReference type="RefSeq" id="XP_018495579.1">
    <property type="nucleotide sequence ID" value="XM_018640063.1"/>
</dbReference>
<evidence type="ECO:0000313" key="2">
    <source>
        <dbReference type="Proteomes" id="UP000694867"/>
    </source>
</evidence>
<dbReference type="AlphaFoldDB" id="A0AAJ7L4N9"/>
<reference evidence="3" key="1">
    <citation type="submission" date="2025-08" db="UniProtKB">
        <authorList>
            <consortium name="RefSeq"/>
        </authorList>
    </citation>
    <scope>IDENTIFICATION</scope>
</reference>
<sequence length="169" mass="19122">MVLDHSSELPFREGKKRKTEQNRDELHDLILLLKATEEKTHSMDARQRSMHDQLELLKEGAQEDVCINIASHSSVHRSLLTNLADNVTEALRASLAYENEMTESASRTLAFAKTEITAIELVATRLITSMCALDITRHHAQDIMGRDVNFSRTTIFPRILFAEISGYSP</sequence>
<dbReference type="GeneID" id="108864434"/>
<protein>
    <submittedName>
        <fullName evidence="3">Uncharacterized protein LOC108864434</fullName>
    </submittedName>
</protein>
<feature type="region of interest" description="Disordered" evidence="1">
    <location>
        <begin position="1"/>
        <end position="20"/>
    </location>
</feature>
<gene>
    <name evidence="3" type="primary">LOC108864434</name>
</gene>
<accession>A0AAJ7L4N9</accession>
<dbReference type="KEGG" id="goe:108864434"/>
<organism evidence="2 3">
    <name type="scientific">Galendromus occidentalis</name>
    <name type="common">western predatory mite</name>
    <dbReference type="NCBI Taxonomy" id="34638"/>
    <lineage>
        <taxon>Eukaryota</taxon>
        <taxon>Metazoa</taxon>
        <taxon>Ecdysozoa</taxon>
        <taxon>Arthropoda</taxon>
        <taxon>Chelicerata</taxon>
        <taxon>Arachnida</taxon>
        <taxon>Acari</taxon>
        <taxon>Parasitiformes</taxon>
        <taxon>Mesostigmata</taxon>
        <taxon>Gamasina</taxon>
        <taxon>Phytoseioidea</taxon>
        <taxon>Phytoseiidae</taxon>
        <taxon>Typhlodrominae</taxon>
        <taxon>Galendromus</taxon>
    </lineage>
</organism>
<evidence type="ECO:0000313" key="3">
    <source>
        <dbReference type="RefSeq" id="XP_018495579.1"/>
    </source>
</evidence>